<proteinExistence type="predicted"/>
<evidence type="ECO:0000313" key="2">
    <source>
        <dbReference type="Proteomes" id="UP000008983"/>
    </source>
</evidence>
<sequence length="339" mass="40879">MISKENQQIKVWQHKSKIRENLKNSLFNKIAKKLPSEEHENTLNFYPQNQDLKDIPQIQQNQQNITEIPKIQIDTNEQVENQNSQSLLLSPQQARINNIVEDFYEKYILEKILGQGCHGLVKLCRHKKKIKHTQQKQQETVIQKQFQQQQDLLKQLNSQTIIVQQNLMNYLQIKKRKIYFMQWNIVIINLYKKQLKNKKEELQLNISRKQYYIIYQAQQLIYTTKVYAIEIQNLIIYQQMTNFRMLKFWISKLVRNSNLINILTNNQHSLLIKKCGLVLALYITKLLKYLLLEDILKQQIYGLWEQLLFNFLQVNYLFLLNMQVILLNQQFKANQTRRK</sequence>
<dbReference type="GeneID" id="14903492"/>
<dbReference type="InParanoid" id="G0R526"/>
<dbReference type="EMBL" id="GL984360">
    <property type="protein sequence ID" value="EGR27428.1"/>
    <property type="molecule type" value="Genomic_DNA"/>
</dbReference>
<protein>
    <recommendedName>
        <fullName evidence="3">Protein kinase domain protein</fullName>
    </recommendedName>
</protein>
<keyword evidence="2" id="KW-1185">Reference proteome</keyword>
<dbReference type="SUPFAM" id="SSF56112">
    <property type="entry name" value="Protein kinase-like (PK-like)"/>
    <property type="match status" value="1"/>
</dbReference>
<name>G0R526_ICHMU</name>
<accession>G0R526</accession>
<dbReference type="RefSeq" id="XP_004024338.1">
    <property type="nucleotide sequence ID" value="XM_004024289.1"/>
</dbReference>
<gene>
    <name evidence="1" type="ORF">IMG5_196100</name>
</gene>
<dbReference type="AlphaFoldDB" id="G0R526"/>
<evidence type="ECO:0008006" key="3">
    <source>
        <dbReference type="Google" id="ProtNLM"/>
    </source>
</evidence>
<dbReference type="InterPro" id="IPR011009">
    <property type="entry name" value="Kinase-like_dom_sf"/>
</dbReference>
<reference evidence="1 2" key="1">
    <citation type="submission" date="2011-07" db="EMBL/GenBank/DDBJ databases">
        <authorList>
            <person name="Coyne R."/>
            <person name="Brami D."/>
            <person name="Johnson J."/>
            <person name="Hostetler J."/>
            <person name="Hannick L."/>
            <person name="Clark T."/>
            <person name="Cassidy-Hanley D."/>
            <person name="Inman J."/>
        </authorList>
    </citation>
    <scope>NUCLEOTIDE SEQUENCE [LARGE SCALE GENOMIC DNA]</scope>
    <source>
        <strain evidence="1 2">G5</strain>
    </source>
</reference>
<dbReference type="Proteomes" id="UP000008983">
    <property type="component" value="Unassembled WGS sequence"/>
</dbReference>
<organism evidence="1 2">
    <name type="scientific">Ichthyophthirius multifiliis</name>
    <name type="common">White spot disease agent</name>
    <name type="synonym">Ich</name>
    <dbReference type="NCBI Taxonomy" id="5932"/>
    <lineage>
        <taxon>Eukaryota</taxon>
        <taxon>Sar</taxon>
        <taxon>Alveolata</taxon>
        <taxon>Ciliophora</taxon>
        <taxon>Intramacronucleata</taxon>
        <taxon>Oligohymenophorea</taxon>
        <taxon>Hymenostomatida</taxon>
        <taxon>Ophryoglenina</taxon>
        <taxon>Ichthyophthirius</taxon>
    </lineage>
</organism>
<evidence type="ECO:0000313" key="1">
    <source>
        <dbReference type="EMBL" id="EGR27428.1"/>
    </source>
</evidence>